<evidence type="ECO:0000256" key="1">
    <source>
        <dbReference type="SAM" id="SignalP"/>
    </source>
</evidence>
<accession>A0A914CSR1</accession>
<name>A0A914CSR1_9BILA</name>
<reference evidence="3" key="1">
    <citation type="submission" date="2022-11" db="UniProtKB">
        <authorList>
            <consortium name="WormBaseParasite"/>
        </authorList>
    </citation>
    <scope>IDENTIFICATION</scope>
</reference>
<protein>
    <submittedName>
        <fullName evidence="3">Hepcidin</fullName>
    </submittedName>
</protein>
<keyword evidence="2" id="KW-1185">Reference proteome</keyword>
<proteinExistence type="predicted"/>
<feature type="signal peptide" evidence="1">
    <location>
        <begin position="1"/>
        <end position="19"/>
    </location>
</feature>
<evidence type="ECO:0000313" key="3">
    <source>
        <dbReference type="WBParaSite" id="ACRNAN_scaffold1411.g7658.t1"/>
    </source>
</evidence>
<sequence>MSRVILALCLLTAVILVACIDTEEFDSGNMTAVDASHGLRIKRAACNTHKKMCYQFMCNRCCNGCKGFGCDKSMCRRCCA</sequence>
<keyword evidence="1" id="KW-0732">Signal</keyword>
<organism evidence="2 3">
    <name type="scientific">Acrobeloides nanus</name>
    <dbReference type="NCBI Taxonomy" id="290746"/>
    <lineage>
        <taxon>Eukaryota</taxon>
        <taxon>Metazoa</taxon>
        <taxon>Ecdysozoa</taxon>
        <taxon>Nematoda</taxon>
        <taxon>Chromadorea</taxon>
        <taxon>Rhabditida</taxon>
        <taxon>Tylenchina</taxon>
        <taxon>Cephalobomorpha</taxon>
        <taxon>Cephaloboidea</taxon>
        <taxon>Cephalobidae</taxon>
        <taxon>Acrobeloides</taxon>
    </lineage>
</organism>
<feature type="chain" id="PRO_5036895431" evidence="1">
    <location>
        <begin position="20"/>
        <end position="80"/>
    </location>
</feature>
<evidence type="ECO:0000313" key="2">
    <source>
        <dbReference type="Proteomes" id="UP000887540"/>
    </source>
</evidence>
<dbReference type="PROSITE" id="PS51257">
    <property type="entry name" value="PROKAR_LIPOPROTEIN"/>
    <property type="match status" value="1"/>
</dbReference>
<dbReference type="Proteomes" id="UP000887540">
    <property type="component" value="Unplaced"/>
</dbReference>
<dbReference type="WBParaSite" id="ACRNAN_scaffold1411.g7658.t1">
    <property type="protein sequence ID" value="ACRNAN_scaffold1411.g7658.t1"/>
    <property type="gene ID" value="ACRNAN_scaffold1411.g7658"/>
</dbReference>
<dbReference type="AlphaFoldDB" id="A0A914CSR1"/>